<evidence type="ECO:0000256" key="1">
    <source>
        <dbReference type="SAM" id="MobiDB-lite"/>
    </source>
</evidence>
<gene>
    <name evidence="2" type="ORF">Prum_068060</name>
</gene>
<protein>
    <submittedName>
        <fullName evidence="2">Uncharacterized protein</fullName>
    </submittedName>
</protein>
<keyword evidence="3" id="KW-1185">Reference proteome</keyword>
<evidence type="ECO:0000313" key="3">
    <source>
        <dbReference type="Proteomes" id="UP000482960"/>
    </source>
</evidence>
<reference evidence="2 3" key="2">
    <citation type="submission" date="2020-03" db="EMBL/GenBank/DDBJ databases">
        <authorList>
            <person name="Ichikawa N."/>
            <person name="Kimura A."/>
            <person name="Kitahashi Y."/>
            <person name="Uohara A."/>
        </authorList>
    </citation>
    <scope>NUCLEOTIDE SEQUENCE [LARGE SCALE GENOMIC DNA]</scope>
    <source>
        <strain evidence="2 3">NBRC 108638</strain>
    </source>
</reference>
<evidence type="ECO:0000313" key="2">
    <source>
        <dbReference type="EMBL" id="GFJ93164.1"/>
    </source>
</evidence>
<dbReference type="AlphaFoldDB" id="A0A6V8L9Z4"/>
<organism evidence="2 3">
    <name type="scientific">Phytohabitans rumicis</name>
    <dbReference type="NCBI Taxonomy" id="1076125"/>
    <lineage>
        <taxon>Bacteria</taxon>
        <taxon>Bacillati</taxon>
        <taxon>Actinomycetota</taxon>
        <taxon>Actinomycetes</taxon>
        <taxon>Micromonosporales</taxon>
        <taxon>Micromonosporaceae</taxon>
    </lineage>
</organism>
<comment type="caution">
    <text evidence="2">The sequence shown here is derived from an EMBL/GenBank/DDBJ whole genome shotgun (WGS) entry which is preliminary data.</text>
</comment>
<dbReference type="EMBL" id="BLPG01000001">
    <property type="protein sequence ID" value="GFJ93164.1"/>
    <property type="molecule type" value="Genomic_DNA"/>
</dbReference>
<dbReference type="Proteomes" id="UP000482960">
    <property type="component" value="Unassembled WGS sequence"/>
</dbReference>
<sequence>MVADLRHTLSTVASTLAKTREESVAAEIRRRLEDVQDSPAAGPAGDSAAR</sequence>
<proteinExistence type="predicted"/>
<feature type="region of interest" description="Disordered" evidence="1">
    <location>
        <begin position="29"/>
        <end position="50"/>
    </location>
</feature>
<dbReference type="RefSeq" id="WP_173079857.1">
    <property type="nucleotide sequence ID" value="NZ_BAABJB010000082.1"/>
</dbReference>
<reference evidence="2 3" key="1">
    <citation type="submission" date="2020-03" db="EMBL/GenBank/DDBJ databases">
        <title>Whole genome shotgun sequence of Phytohabitans rumicis NBRC 108638.</title>
        <authorList>
            <person name="Komaki H."/>
            <person name="Tamura T."/>
        </authorList>
    </citation>
    <scope>NUCLEOTIDE SEQUENCE [LARGE SCALE GENOMIC DNA]</scope>
    <source>
        <strain evidence="2 3">NBRC 108638</strain>
    </source>
</reference>
<feature type="compositionally biased region" description="Low complexity" evidence="1">
    <location>
        <begin position="37"/>
        <end position="50"/>
    </location>
</feature>
<accession>A0A6V8L9Z4</accession>
<name>A0A6V8L9Z4_9ACTN</name>